<feature type="transmembrane region" description="Helical" evidence="1">
    <location>
        <begin position="164"/>
        <end position="182"/>
    </location>
</feature>
<organism evidence="2 3">
    <name type="scientific">Smittium mucronatum</name>
    <dbReference type="NCBI Taxonomy" id="133383"/>
    <lineage>
        <taxon>Eukaryota</taxon>
        <taxon>Fungi</taxon>
        <taxon>Fungi incertae sedis</taxon>
        <taxon>Zoopagomycota</taxon>
        <taxon>Kickxellomycotina</taxon>
        <taxon>Harpellomycetes</taxon>
        <taxon>Harpellales</taxon>
        <taxon>Legeriomycetaceae</taxon>
        <taxon>Smittium</taxon>
    </lineage>
</organism>
<feature type="transmembrane region" description="Helical" evidence="1">
    <location>
        <begin position="243"/>
        <end position="262"/>
    </location>
</feature>
<accession>A0A1R0GSA9</accession>
<feature type="transmembrane region" description="Helical" evidence="1">
    <location>
        <begin position="268"/>
        <end position="286"/>
    </location>
</feature>
<sequence>MSSELSNFFDGAYTSVIAVAYILKTPKKLEPIIKSAIIVAVTALLTKIILTIVLYFVLHIGFLVSTFLFSVFEFETEQVKDFYDMAGDTIGFVLNGAPFFLLELYTRIQPSRFEDVFFSSMDYFDVSYSETLQNRRPTTSFWGELFFTFESSAKRVLLFKATNLFSIIPYVGVISFPISYFILLKDMIGIHLSALISLAILSFPIFDDYTAQPLLMILSFRELITNYMRPYMRRSLLSRNEQIQVFINNYLFFFGFSILFYLTSLIPLVGPIFYTIGFAAIALPIAKIAQKMEVLEIAEKNKLGSALELSDQ</sequence>
<dbReference type="OrthoDB" id="10041630at2759"/>
<evidence type="ECO:0000256" key="1">
    <source>
        <dbReference type="SAM" id="Phobius"/>
    </source>
</evidence>
<feature type="transmembrane region" description="Helical" evidence="1">
    <location>
        <begin position="188"/>
        <end position="206"/>
    </location>
</feature>
<keyword evidence="1" id="KW-1133">Transmembrane helix</keyword>
<protein>
    <submittedName>
        <fullName evidence="2">Uncharacterized protein</fullName>
    </submittedName>
</protein>
<reference evidence="2 3" key="1">
    <citation type="journal article" date="2016" name="Mol. Biol. Evol.">
        <title>Genome-Wide Survey of Gut Fungi (Harpellales) Reveals the First Horizontally Transferred Ubiquitin Gene from a Mosquito Host.</title>
        <authorList>
            <person name="Wang Y."/>
            <person name="White M.M."/>
            <person name="Kvist S."/>
            <person name="Moncalvo J.M."/>
        </authorList>
    </citation>
    <scope>NUCLEOTIDE SEQUENCE [LARGE SCALE GENOMIC DNA]</scope>
    <source>
        <strain evidence="2 3">ALG-7-W6</strain>
    </source>
</reference>
<dbReference type="AlphaFoldDB" id="A0A1R0GSA9"/>
<comment type="caution">
    <text evidence="2">The sequence shown here is derived from an EMBL/GenBank/DDBJ whole genome shotgun (WGS) entry which is preliminary data.</text>
</comment>
<gene>
    <name evidence="2" type="ORF">AYI68_g6151</name>
</gene>
<keyword evidence="1" id="KW-0472">Membrane</keyword>
<feature type="transmembrane region" description="Helical" evidence="1">
    <location>
        <begin position="35"/>
        <end position="62"/>
    </location>
</feature>
<keyword evidence="1" id="KW-0812">Transmembrane</keyword>
<keyword evidence="3" id="KW-1185">Reference proteome</keyword>
<proteinExistence type="predicted"/>
<evidence type="ECO:0000313" key="2">
    <source>
        <dbReference type="EMBL" id="OLY79770.1"/>
    </source>
</evidence>
<name>A0A1R0GSA9_9FUNG</name>
<evidence type="ECO:0000313" key="3">
    <source>
        <dbReference type="Proteomes" id="UP000187455"/>
    </source>
</evidence>
<dbReference type="Proteomes" id="UP000187455">
    <property type="component" value="Unassembled WGS sequence"/>
</dbReference>
<dbReference type="EMBL" id="LSSL01004108">
    <property type="protein sequence ID" value="OLY79770.1"/>
    <property type="molecule type" value="Genomic_DNA"/>
</dbReference>